<comment type="caution">
    <text evidence="1">The sequence shown here is derived from an EMBL/GenBank/DDBJ whole genome shotgun (WGS) entry which is preliminary data.</text>
</comment>
<gene>
    <name evidence="1" type="ORF">ACMD2_15089</name>
</gene>
<evidence type="ECO:0000313" key="2">
    <source>
        <dbReference type="Proteomes" id="UP000092600"/>
    </source>
</evidence>
<proteinExistence type="predicted"/>
<feature type="non-terminal residue" evidence="1">
    <location>
        <position position="61"/>
    </location>
</feature>
<accession>A0A199VCQ7</accession>
<reference evidence="1 2" key="1">
    <citation type="journal article" date="2016" name="DNA Res.">
        <title>The draft genome of MD-2 pineapple using hybrid error correction of long reads.</title>
        <authorList>
            <person name="Redwan R.M."/>
            <person name="Saidin A."/>
            <person name="Kumar S.V."/>
        </authorList>
    </citation>
    <scope>NUCLEOTIDE SEQUENCE [LARGE SCALE GENOMIC DNA]</scope>
    <source>
        <strain evidence="2">cv. MD2</strain>
        <tissue evidence="1">Leaf</tissue>
    </source>
</reference>
<name>A0A199VCQ7_ANACO</name>
<dbReference type="EMBL" id="LSRQ01002277">
    <property type="protein sequence ID" value="OAY74798.1"/>
    <property type="molecule type" value="Genomic_DNA"/>
</dbReference>
<sequence length="61" mass="7375">MIRHNIRNRLHDGLVRPPSTIVHQQTALNYLDERGRHRTLLSYDMFLKDLMLLIFLKINYI</sequence>
<evidence type="ECO:0000313" key="1">
    <source>
        <dbReference type="EMBL" id="OAY74798.1"/>
    </source>
</evidence>
<dbReference type="Proteomes" id="UP000092600">
    <property type="component" value="Unassembled WGS sequence"/>
</dbReference>
<organism evidence="1 2">
    <name type="scientific">Ananas comosus</name>
    <name type="common">Pineapple</name>
    <name type="synonym">Ananas ananas</name>
    <dbReference type="NCBI Taxonomy" id="4615"/>
    <lineage>
        <taxon>Eukaryota</taxon>
        <taxon>Viridiplantae</taxon>
        <taxon>Streptophyta</taxon>
        <taxon>Embryophyta</taxon>
        <taxon>Tracheophyta</taxon>
        <taxon>Spermatophyta</taxon>
        <taxon>Magnoliopsida</taxon>
        <taxon>Liliopsida</taxon>
        <taxon>Poales</taxon>
        <taxon>Bromeliaceae</taxon>
        <taxon>Bromelioideae</taxon>
        <taxon>Ananas</taxon>
    </lineage>
</organism>
<protein>
    <submittedName>
        <fullName evidence="1">Uncharacterized protein</fullName>
    </submittedName>
</protein>
<dbReference type="AlphaFoldDB" id="A0A199VCQ7"/>